<keyword evidence="2" id="KW-0812">Transmembrane</keyword>
<feature type="region of interest" description="Disordered" evidence="1">
    <location>
        <begin position="147"/>
        <end position="169"/>
    </location>
</feature>
<keyword evidence="2" id="KW-0472">Membrane</keyword>
<sequence>MVNGMFVWFLCTEWAVWAGYASPFALLVHCLESRRRKAIQFERVGLARCDSGNRLCGTWRGFRLASGRGDVFKKVKRSVCPGSDMQKCVKSFVSARQSKGGSVRCRGGAVVASPVIFWWISASGGSCGAGTTRGRCSERGRAVGEEALGRSSASSSSRETSYPILSLRV</sequence>
<feature type="transmembrane region" description="Helical" evidence="2">
    <location>
        <begin position="6"/>
        <end position="28"/>
    </location>
</feature>
<comment type="caution">
    <text evidence="3">The sequence shown here is derived from an EMBL/GenBank/DDBJ whole genome shotgun (WGS) entry which is preliminary data.</text>
</comment>
<evidence type="ECO:0000313" key="4">
    <source>
        <dbReference type="Proteomes" id="UP000652761"/>
    </source>
</evidence>
<proteinExistence type="predicted"/>
<organism evidence="3 4">
    <name type="scientific">Colocasia esculenta</name>
    <name type="common">Wild taro</name>
    <name type="synonym">Arum esculentum</name>
    <dbReference type="NCBI Taxonomy" id="4460"/>
    <lineage>
        <taxon>Eukaryota</taxon>
        <taxon>Viridiplantae</taxon>
        <taxon>Streptophyta</taxon>
        <taxon>Embryophyta</taxon>
        <taxon>Tracheophyta</taxon>
        <taxon>Spermatophyta</taxon>
        <taxon>Magnoliopsida</taxon>
        <taxon>Liliopsida</taxon>
        <taxon>Araceae</taxon>
        <taxon>Aroideae</taxon>
        <taxon>Colocasieae</taxon>
        <taxon>Colocasia</taxon>
    </lineage>
</organism>
<reference evidence="3" key="1">
    <citation type="submission" date="2017-07" db="EMBL/GenBank/DDBJ databases">
        <title>Taro Niue Genome Assembly and Annotation.</title>
        <authorList>
            <person name="Atibalentja N."/>
            <person name="Keating K."/>
            <person name="Fields C.J."/>
        </authorList>
    </citation>
    <scope>NUCLEOTIDE SEQUENCE</scope>
    <source>
        <strain evidence="3">Niue_2</strain>
        <tissue evidence="3">Leaf</tissue>
    </source>
</reference>
<dbReference type="EMBL" id="NMUH01000179">
    <property type="protein sequence ID" value="MQL73762.1"/>
    <property type="molecule type" value="Genomic_DNA"/>
</dbReference>
<dbReference type="Proteomes" id="UP000652761">
    <property type="component" value="Unassembled WGS sequence"/>
</dbReference>
<keyword evidence="4" id="KW-1185">Reference proteome</keyword>
<protein>
    <submittedName>
        <fullName evidence="3">Uncharacterized protein</fullName>
    </submittedName>
</protein>
<accession>A0A843TMU5</accession>
<keyword evidence="2" id="KW-1133">Transmembrane helix</keyword>
<evidence type="ECO:0000313" key="3">
    <source>
        <dbReference type="EMBL" id="MQL73762.1"/>
    </source>
</evidence>
<gene>
    <name evidence="3" type="ORF">Taro_006122</name>
</gene>
<dbReference type="AlphaFoldDB" id="A0A843TMU5"/>
<evidence type="ECO:0000256" key="1">
    <source>
        <dbReference type="SAM" id="MobiDB-lite"/>
    </source>
</evidence>
<evidence type="ECO:0000256" key="2">
    <source>
        <dbReference type="SAM" id="Phobius"/>
    </source>
</evidence>
<name>A0A843TMU5_COLES</name>